<gene>
    <name evidence="10" type="ORF">QE109_04980</name>
</gene>
<dbReference type="PANTHER" id="PTHR43877">
    <property type="entry name" value="AMINOALKYLPHOSPHONATE N-ACETYLTRANSFERASE-RELATED-RELATED"/>
    <property type="match status" value="1"/>
</dbReference>
<dbReference type="InterPro" id="IPR000182">
    <property type="entry name" value="GNAT_dom"/>
</dbReference>
<protein>
    <recommendedName>
        <fullName evidence="3">Aminoglycoside N(6')-acetyltransferase type 1</fullName>
        <ecNumber evidence="2">2.3.1.82</ecNumber>
    </recommendedName>
    <alternativeName>
        <fullName evidence="7">Aminoglycoside resistance protein</fullName>
    </alternativeName>
</protein>
<proteinExistence type="predicted"/>
<dbReference type="Proteomes" id="UP001158045">
    <property type="component" value="Unassembled WGS sequence"/>
</dbReference>
<keyword evidence="11" id="KW-1185">Reference proteome</keyword>
<evidence type="ECO:0000259" key="9">
    <source>
        <dbReference type="PROSITE" id="PS51186"/>
    </source>
</evidence>
<evidence type="ECO:0000256" key="3">
    <source>
        <dbReference type="ARBA" id="ARBA00017677"/>
    </source>
</evidence>
<dbReference type="InterPro" id="IPR050832">
    <property type="entry name" value="Bact_Acetyltransf"/>
</dbReference>
<dbReference type="PIRSF" id="PIRSF000452">
    <property type="entry name" value="6-N-acetyltransf"/>
    <property type="match status" value="1"/>
</dbReference>
<comment type="subunit">
    <text evidence="1">Homodimer.</text>
</comment>
<dbReference type="Gene3D" id="3.40.630.30">
    <property type="match status" value="1"/>
</dbReference>
<evidence type="ECO:0000256" key="4">
    <source>
        <dbReference type="ARBA" id="ARBA00022679"/>
    </source>
</evidence>
<dbReference type="EC" id="2.3.1.82" evidence="2"/>
<dbReference type="EMBL" id="JARYZI010000002">
    <property type="protein sequence ID" value="MDH8677488.1"/>
    <property type="molecule type" value="Genomic_DNA"/>
</dbReference>
<dbReference type="RefSeq" id="WP_281093302.1">
    <property type="nucleotide sequence ID" value="NZ_JARYZI010000002.1"/>
</dbReference>
<dbReference type="CDD" id="cd04301">
    <property type="entry name" value="NAT_SF"/>
    <property type="match status" value="1"/>
</dbReference>
<comment type="caution">
    <text evidence="10">The sequence shown here is derived from an EMBL/GenBank/DDBJ whole genome shotgun (WGS) entry which is preliminary data.</text>
</comment>
<feature type="domain" description="N-acetyltransferase" evidence="9">
    <location>
        <begin position="5"/>
        <end position="151"/>
    </location>
</feature>
<sequence>MKINYDIQPLNLVYLDDLTSMGIDLWPENEYHELRDEFEALSALDDQVIYLAIMDDLPIGFVHASLRNDYVEGATNSPVGYIEGIYVIPEFRRKNVSKDLVTQAQIWAIQKGCTQMASDIEDDNQQSQAFHQALGFREVNRLICYIKDIKE</sequence>
<evidence type="ECO:0000256" key="2">
    <source>
        <dbReference type="ARBA" id="ARBA00012888"/>
    </source>
</evidence>
<keyword evidence="6" id="KW-0012">Acyltransferase</keyword>
<dbReference type="SUPFAM" id="SSF55729">
    <property type="entry name" value="Acyl-CoA N-acyltransferases (Nat)"/>
    <property type="match status" value="1"/>
</dbReference>
<dbReference type="Pfam" id="PF00583">
    <property type="entry name" value="Acetyltransf_1"/>
    <property type="match status" value="1"/>
</dbReference>
<reference evidence="10 11" key="1">
    <citation type="submission" date="2023-04" db="EMBL/GenBank/DDBJ databases">
        <title>Fusibacter bizertensis strain WBS, isolated from littoral bottom sediments of the Arctic seas - biochemical and genomic analysis.</title>
        <authorList>
            <person name="Brioukhanov A.L."/>
        </authorList>
    </citation>
    <scope>NUCLEOTIDE SEQUENCE [LARGE SCALE GENOMIC DNA]</scope>
    <source>
        <strain evidence="10 11">WBS</strain>
    </source>
</reference>
<evidence type="ECO:0000256" key="5">
    <source>
        <dbReference type="ARBA" id="ARBA00023251"/>
    </source>
</evidence>
<name>A0ABT6NAP6_9FIRM</name>
<evidence type="ECO:0000256" key="8">
    <source>
        <dbReference type="ARBA" id="ARBA00048923"/>
    </source>
</evidence>
<keyword evidence="4" id="KW-0808">Transferase</keyword>
<accession>A0ABT6NAP6</accession>
<evidence type="ECO:0000256" key="7">
    <source>
        <dbReference type="ARBA" id="ARBA00029660"/>
    </source>
</evidence>
<comment type="catalytic activity">
    <reaction evidence="8">
        <text>kanamycin B + acetyl-CoA = N(6')-acetylkanamycin B + CoA + H(+)</text>
        <dbReference type="Rhea" id="RHEA:16449"/>
        <dbReference type="ChEBI" id="CHEBI:15378"/>
        <dbReference type="ChEBI" id="CHEBI:57287"/>
        <dbReference type="ChEBI" id="CHEBI:57288"/>
        <dbReference type="ChEBI" id="CHEBI:58390"/>
        <dbReference type="ChEBI" id="CHEBI:58549"/>
        <dbReference type="EC" id="2.3.1.82"/>
    </reaction>
</comment>
<evidence type="ECO:0000256" key="6">
    <source>
        <dbReference type="ARBA" id="ARBA00023315"/>
    </source>
</evidence>
<organism evidence="10 11">
    <name type="scientific">Fusibacter bizertensis</name>
    <dbReference type="NCBI Taxonomy" id="1488331"/>
    <lineage>
        <taxon>Bacteria</taxon>
        <taxon>Bacillati</taxon>
        <taxon>Bacillota</taxon>
        <taxon>Clostridia</taxon>
        <taxon>Eubacteriales</taxon>
        <taxon>Eubacteriales Family XII. Incertae Sedis</taxon>
        <taxon>Fusibacter</taxon>
    </lineage>
</organism>
<evidence type="ECO:0000313" key="10">
    <source>
        <dbReference type="EMBL" id="MDH8677488.1"/>
    </source>
</evidence>
<evidence type="ECO:0000313" key="11">
    <source>
        <dbReference type="Proteomes" id="UP001158045"/>
    </source>
</evidence>
<keyword evidence="5" id="KW-0046">Antibiotic resistance</keyword>
<dbReference type="InterPro" id="IPR016181">
    <property type="entry name" value="Acyl_CoA_acyltransferase"/>
</dbReference>
<dbReference type="InterPro" id="IPR024170">
    <property type="entry name" value="Aminoglycoside_N6-AcTrfrase"/>
</dbReference>
<dbReference type="NCBIfam" id="NF043067">
    <property type="entry name" value="AAC_6p_group_E"/>
    <property type="match status" value="1"/>
</dbReference>
<dbReference type="PROSITE" id="PS51186">
    <property type="entry name" value="GNAT"/>
    <property type="match status" value="1"/>
</dbReference>
<evidence type="ECO:0000256" key="1">
    <source>
        <dbReference type="ARBA" id="ARBA00011738"/>
    </source>
</evidence>